<dbReference type="STRING" id="1314781.A0A165BE87"/>
<keyword evidence="7" id="KW-1185">Reference proteome</keyword>
<dbReference type="OrthoDB" id="4018688at2759"/>
<dbReference type="InterPro" id="IPR036523">
    <property type="entry name" value="SurE-like_sf"/>
</dbReference>
<evidence type="ECO:0000313" key="7">
    <source>
        <dbReference type="Proteomes" id="UP000077266"/>
    </source>
</evidence>
<dbReference type="InParanoid" id="A0A165BE87"/>
<proteinExistence type="inferred from homology"/>
<sequence length="296" mass="30160">MRGITFFVAAAGAASSVAAINVIMSNDDGWASCNIRASFDELRRAGFNAVISSPAVGRSGAGSLDLPAVPVLTGCEWDSCPALSPAIGFNASNPRLNYVNSMPATSAKYGIETLAPKFFGGPPDLVVTGPNIGSNLGLVNQISGTIGSASVAANKGIPALAFSGASGDQISYTELPTAWSDVYARLATRFTLIMTASKPYGPIGSVVSVNYPKVDGGCTSPKYVLSRVLPAGFLSDADVTTCGSDRLPTESDVIAAGCYASVSVIDPSTKTTANATAQALVKAKLGHLLTCLPTKA</sequence>
<comment type="similarity">
    <text evidence="1">Belongs to the SurE nucleotidase family.</text>
</comment>
<dbReference type="Proteomes" id="UP000077266">
    <property type="component" value="Unassembled WGS sequence"/>
</dbReference>
<dbReference type="Gene3D" id="3.40.1210.10">
    <property type="entry name" value="Survival protein SurE-like phosphatase/nucleotidase"/>
    <property type="match status" value="1"/>
</dbReference>
<evidence type="ECO:0000256" key="2">
    <source>
        <dbReference type="ARBA" id="ARBA00022723"/>
    </source>
</evidence>
<feature type="signal peptide" evidence="4">
    <location>
        <begin position="1"/>
        <end position="19"/>
    </location>
</feature>
<dbReference type="SUPFAM" id="SSF64167">
    <property type="entry name" value="SurE-like"/>
    <property type="match status" value="1"/>
</dbReference>
<keyword evidence="3" id="KW-0378">Hydrolase</keyword>
<dbReference type="PANTHER" id="PTHR30457">
    <property type="entry name" value="5'-NUCLEOTIDASE SURE"/>
    <property type="match status" value="1"/>
</dbReference>
<evidence type="ECO:0000256" key="1">
    <source>
        <dbReference type="ARBA" id="ARBA00011062"/>
    </source>
</evidence>
<dbReference type="EMBL" id="KV426481">
    <property type="protein sequence ID" value="KZV80441.1"/>
    <property type="molecule type" value="Genomic_DNA"/>
</dbReference>
<evidence type="ECO:0000259" key="5">
    <source>
        <dbReference type="Pfam" id="PF01975"/>
    </source>
</evidence>
<dbReference type="InterPro" id="IPR002828">
    <property type="entry name" value="SurE-like_Pase/nucleotidase"/>
</dbReference>
<organism evidence="6 7">
    <name type="scientific">Exidia glandulosa HHB12029</name>
    <dbReference type="NCBI Taxonomy" id="1314781"/>
    <lineage>
        <taxon>Eukaryota</taxon>
        <taxon>Fungi</taxon>
        <taxon>Dikarya</taxon>
        <taxon>Basidiomycota</taxon>
        <taxon>Agaricomycotina</taxon>
        <taxon>Agaricomycetes</taxon>
        <taxon>Auriculariales</taxon>
        <taxon>Exidiaceae</taxon>
        <taxon>Exidia</taxon>
    </lineage>
</organism>
<dbReference type="GO" id="GO:0008252">
    <property type="term" value="F:nucleotidase activity"/>
    <property type="evidence" value="ECO:0007669"/>
    <property type="project" value="InterPro"/>
</dbReference>
<evidence type="ECO:0000256" key="3">
    <source>
        <dbReference type="ARBA" id="ARBA00022801"/>
    </source>
</evidence>
<dbReference type="Pfam" id="PF01975">
    <property type="entry name" value="SurE"/>
    <property type="match status" value="1"/>
</dbReference>
<protein>
    <submittedName>
        <fullName evidence="6">Acid phosphatase</fullName>
    </submittedName>
</protein>
<feature type="chain" id="PRO_5007855610" evidence="4">
    <location>
        <begin position="20"/>
        <end position="296"/>
    </location>
</feature>
<accession>A0A165BE87</accession>
<dbReference type="InterPro" id="IPR030048">
    <property type="entry name" value="SurE"/>
</dbReference>
<dbReference type="AlphaFoldDB" id="A0A165BE87"/>
<keyword evidence="2" id="KW-0479">Metal-binding</keyword>
<feature type="domain" description="Survival protein SurE-like phosphatase/nucleotidase" evidence="5">
    <location>
        <begin position="22"/>
        <end position="215"/>
    </location>
</feature>
<gene>
    <name evidence="6" type="ORF">EXIGLDRAFT_659565</name>
</gene>
<evidence type="ECO:0000313" key="6">
    <source>
        <dbReference type="EMBL" id="KZV80441.1"/>
    </source>
</evidence>
<keyword evidence="4" id="KW-0732">Signal</keyword>
<name>A0A165BE87_EXIGL</name>
<evidence type="ECO:0000256" key="4">
    <source>
        <dbReference type="SAM" id="SignalP"/>
    </source>
</evidence>
<dbReference type="GO" id="GO:0046872">
    <property type="term" value="F:metal ion binding"/>
    <property type="evidence" value="ECO:0007669"/>
    <property type="project" value="UniProtKB-KW"/>
</dbReference>
<dbReference type="PANTHER" id="PTHR30457:SF0">
    <property type="entry name" value="PHOSPHATASE, PUTATIVE (AFU_ORTHOLOGUE AFUA_4G01070)-RELATED"/>
    <property type="match status" value="1"/>
</dbReference>
<reference evidence="6 7" key="1">
    <citation type="journal article" date="2016" name="Mol. Biol. Evol.">
        <title>Comparative Genomics of Early-Diverging Mushroom-Forming Fungi Provides Insights into the Origins of Lignocellulose Decay Capabilities.</title>
        <authorList>
            <person name="Nagy L.G."/>
            <person name="Riley R."/>
            <person name="Tritt A."/>
            <person name="Adam C."/>
            <person name="Daum C."/>
            <person name="Floudas D."/>
            <person name="Sun H."/>
            <person name="Yadav J.S."/>
            <person name="Pangilinan J."/>
            <person name="Larsson K.H."/>
            <person name="Matsuura K."/>
            <person name="Barry K."/>
            <person name="Labutti K."/>
            <person name="Kuo R."/>
            <person name="Ohm R.A."/>
            <person name="Bhattacharya S.S."/>
            <person name="Shirouzu T."/>
            <person name="Yoshinaga Y."/>
            <person name="Martin F.M."/>
            <person name="Grigoriev I.V."/>
            <person name="Hibbett D.S."/>
        </authorList>
    </citation>
    <scope>NUCLEOTIDE SEQUENCE [LARGE SCALE GENOMIC DNA]</scope>
    <source>
        <strain evidence="6 7">HHB12029</strain>
    </source>
</reference>